<evidence type="ECO:0000313" key="3">
    <source>
        <dbReference type="Proteomes" id="UP000274131"/>
    </source>
</evidence>
<dbReference type="EMBL" id="UXUI01009959">
    <property type="protein sequence ID" value="VDD94565.1"/>
    <property type="molecule type" value="Genomic_DNA"/>
</dbReference>
<evidence type="ECO:0000313" key="2">
    <source>
        <dbReference type="EMBL" id="VDD94565.1"/>
    </source>
</evidence>
<dbReference type="Pfam" id="PF00651">
    <property type="entry name" value="BTB"/>
    <property type="match status" value="1"/>
</dbReference>
<gene>
    <name evidence="2" type="ORF">EVEC_LOCUS9316</name>
</gene>
<reference evidence="4" key="1">
    <citation type="submission" date="2017-02" db="UniProtKB">
        <authorList>
            <consortium name="WormBaseParasite"/>
        </authorList>
    </citation>
    <scope>IDENTIFICATION</scope>
</reference>
<dbReference type="WBParaSite" id="EVEC_0000994201-mRNA-1">
    <property type="protein sequence ID" value="EVEC_0000994201-mRNA-1"/>
    <property type="gene ID" value="EVEC_0000994201"/>
</dbReference>
<feature type="domain" description="BTB" evidence="1">
    <location>
        <begin position="176"/>
        <end position="238"/>
    </location>
</feature>
<dbReference type="Proteomes" id="UP000274131">
    <property type="component" value="Unassembled WGS sequence"/>
</dbReference>
<organism evidence="4">
    <name type="scientific">Enterobius vermicularis</name>
    <name type="common">Human pinworm</name>
    <dbReference type="NCBI Taxonomy" id="51028"/>
    <lineage>
        <taxon>Eukaryota</taxon>
        <taxon>Metazoa</taxon>
        <taxon>Ecdysozoa</taxon>
        <taxon>Nematoda</taxon>
        <taxon>Chromadorea</taxon>
        <taxon>Rhabditida</taxon>
        <taxon>Spirurina</taxon>
        <taxon>Oxyuridomorpha</taxon>
        <taxon>Oxyuroidea</taxon>
        <taxon>Oxyuridae</taxon>
        <taxon>Enterobius</taxon>
    </lineage>
</organism>
<evidence type="ECO:0000259" key="1">
    <source>
        <dbReference type="PROSITE" id="PS50097"/>
    </source>
</evidence>
<dbReference type="InterPro" id="IPR011333">
    <property type="entry name" value="SKP1/BTB/POZ_sf"/>
</dbReference>
<dbReference type="STRING" id="51028.A0A0N4VGM0"/>
<dbReference type="Gene3D" id="1.25.40.420">
    <property type="match status" value="1"/>
</dbReference>
<dbReference type="SMART" id="SM00225">
    <property type="entry name" value="BTB"/>
    <property type="match status" value="1"/>
</dbReference>
<dbReference type="PROSITE" id="PS50097">
    <property type="entry name" value="BTB"/>
    <property type="match status" value="1"/>
</dbReference>
<dbReference type="OrthoDB" id="5863680at2759"/>
<evidence type="ECO:0000313" key="4">
    <source>
        <dbReference type="WBParaSite" id="EVEC_0000994201-mRNA-1"/>
    </source>
</evidence>
<dbReference type="SUPFAM" id="SSF54695">
    <property type="entry name" value="POZ domain"/>
    <property type="match status" value="1"/>
</dbReference>
<accession>A0A0N4VGM0</accession>
<dbReference type="Gene3D" id="3.30.710.10">
    <property type="entry name" value="Potassium Channel Kv1.1, Chain A"/>
    <property type="match status" value="1"/>
</dbReference>
<dbReference type="CDD" id="cd18186">
    <property type="entry name" value="BTB_POZ_ZBTB_KLHL-like"/>
    <property type="match status" value="1"/>
</dbReference>
<name>A0A0N4VGM0_ENTVE</name>
<dbReference type="AlphaFoldDB" id="A0A0N4VGM0"/>
<dbReference type="InterPro" id="IPR000210">
    <property type="entry name" value="BTB/POZ_dom"/>
</dbReference>
<sequence length="334" mass="37869">MATRRTTWIDLRKAKLVWKIEDIYFKIARVKCDETALVADFIDDRTMFFLYLYVGGATASNKCSFGVSVAGNYCSQQKGVPAFCHIYVESYNSDGRRDAKVDVVNVRTTLTTRIWRSDAADLGKFMALKYFTVFCEIDYWTDNCIKNECKAIPSVPRSSALICSENLEILNSGSFSDCVFRVDDREIKAHRCFLVQHSAVFREMFNGKKMLESEDRTIEITDFSYEAVMAMLEFIYGGLTTNITDRVVEVLQIAAKYDIKPLKSFCISRISTTINISNLTTVAQLADSYSLSSLMADCGDFLSRNKSPVLHSEGWKTLRKTSPELAMKLLDIMS</sequence>
<keyword evidence="3" id="KW-1185">Reference proteome</keyword>
<reference evidence="2 3" key="2">
    <citation type="submission" date="2018-10" db="EMBL/GenBank/DDBJ databases">
        <authorList>
            <consortium name="Pathogen Informatics"/>
        </authorList>
    </citation>
    <scope>NUCLEOTIDE SEQUENCE [LARGE SCALE GENOMIC DNA]</scope>
</reference>
<protein>
    <submittedName>
        <fullName evidence="4">BTB domain-containing protein</fullName>
    </submittedName>
</protein>
<dbReference type="PANTHER" id="PTHR24413">
    <property type="entry name" value="SPECKLE-TYPE POZ PROTEIN"/>
    <property type="match status" value="1"/>
</dbReference>
<proteinExistence type="predicted"/>